<dbReference type="EMBL" id="JACNIG010000420">
    <property type="protein sequence ID" value="MBC8434346.1"/>
    <property type="molecule type" value="Genomic_DNA"/>
</dbReference>
<evidence type="ECO:0000313" key="2">
    <source>
        <dbReference type="EMBL" id="MBC8434346.1"/>
    </source>
</evidence>
<name>A0A8J6TPA3_9BACT</name>
<evidence type="ECO:0008006" key="4">
    <source>
        <dbReference type="Google" id="ProtNLM"/>
    </source>
</evidence>
<protein>
    <recommendedName>
        <fullName evidence="4">DUF3604 domain-containing protein</fullName>
    </recommendedName>
</protein>
<reference evidence="2 3" key="1">
    <citation type="submission" date="2020-08" db="EMBL/GenBank/DDBJ databases">
        <title>Bridging the membrane lipid divide: bacteria of the FCB group superphylum have the potential to synthesize archaeal ether lipids.</title>
        <authorList>
            <person name="Villanueva L."/>
            <person name="Von Meijenfeldt F.A.B."/>
            <person name="Westbye A.B."/>
            <person name="Yadav S."/>
            <person name="Hopmans E.C."/>
            <person name="Dutilh B.E."/>
            <person name="Sinninghe Damste J.S."/>
        </authorList>
    </citation>
    <scope>NUCLEOTIDE SEQUENCE [LARGE SCALE GENOMIC DNA]</scope>
    <source>
        <strain evidence="2">NIOZ-UU17</strain>
    </source>
</reference>
<sequence length="72" mass="7978">MKNYKFYKIITGLLVLAALSTIISCAKAKDEAGKENADITGKENADINRKNLYWGDLHAHSSLSLRCPLVLQ</sequence>
<organism evidence="2 3">
    <name type="scientific">Candidatus Desulfatibia vada</name>
    <dbReference type="NCBI Taxonomy" id="2841696"/>
    <lineage>
        <taxon>Bacteria</taxon>
        <taxon>Pseudomonadati</taxon>
        <taxon>Thermodesulfobacteriota</taxon>
        <taxon>Desulfobacteria</taxon>
        <taxon>Desulfobacterales</taxon>
        <taxon>Desulfobacterales incertae sedis</taxon>
        <taxon>Candidatus Desulfatibia</taxon>
    </lineage>
</organism>
<comment type="caution">
    <text evidence="2">The sequence shown here is derived from an EMBL/GenBank/DDBJ whole genome shotgun (WGS) entry which is preliminary data.</text>
</comment>
<dbReference type="Proteomes" id="UP000605201">
    <property type="component" value="Unassembled WGS sequence"/>
</dbReference>
<proteinExistence type="predicted"/>
<feature type="chain" id="PRO_5035171849" description="DUF3604 domain-containing protein" evidence="1">
    <location>
        <begin position="29"/>
        <end position="72"/>
    </location>
</feature>
<evidence type="ECO:0000256" key="1">
    <source>
        <dbReference type="SAM" id="SignalP"/>
    </source>
</evidence>
<dbReference type="PROSITE" id="PS51257">
    <property type="entry name" value="PROKAR_LIPOPROTEIN"/>
    <property type="match status" value="1"/>
</dbReference>
<feature type="signal peptide" evidence="1">
    <location>
        <begin position="1"/>
        <end position="28"/>
    </location>
</feature>
<gene>
    <name evidence="2" type="ORF">H8D96_20750</name>
</gene>
<keyword evidence="1" id="KW-0732">Signal</keyword>
<accession>A0A8J6TPA3</accession>
<dbReference type="AlphaFoldDB" id="A0A8J6TPA3"/>
<evidence type="ECO:0000313" key="3">
    <source>
        <dbReference type="Proteomes" id="UP000605201"/>
    </source>
</evidence>